<gene>
    <name evidence="6" type="ORF">GCM10010357_45290</name>
</gene>
<dbReference type="Gene3D" id="1.10.357.10">
    <property type="entry name" value="Tetracycline Repressor, domain 2"/>
    <property type="match status" value="1"/>
</dbReference>
<evidence type="ECO:0000313" key="7">
    <source>
        <dbReference type="Proteomes" id="UP001500879"/>
    </source>
</evidence>
<evidence type="ECO:0000256" key="2">
    <source>
        <dbReference type="ARBA" id="ARBA00023125"/>
    </source>
</evidence>
<feature type="domain" description="HTH tetR-type" evidence="5">
    <location>
        <begin position="16"/>
        <end position="75"/>
    </location>
</feature>
<keyword evidence="2 4" id="KW-0238">DNA-binding</keyword>
<dbReference type="PRINTS" id="PR00455">
    <property type="entry name" value="HTHTETR"/>
</dbReference>
<dbReference type="SUPFAM" id="SSF46689">
    <property type="entry name" value="Homeodomain-like"/>
    <property type="match status" value="1"/>
</dbReference>
<evidence type="ECO:0000259" key="5">
    <source>
        <dbReference type="PROSITE" id="PS50977"/>
    </source>
</evidence>
<dbReference type="Proteomes" id="UP001500879">
    <property type="component" value="Unassembled WGS sequence"/>
</dbReference>
<evidence type="ECO:0000256" key="3">
    <source>
        <dbReference type="ARBA" id="ARBA00023163"/>
    </source>
</evidence>
<dbReference type="InterPro" id="IPR009057">
    <property type="entry name" value="Homeodomain-like_sf"/>
</dbReference>
<evidence type="ECO:0000313" key="6">
    <source>
        <dbReference type="EMBL" id="GAA0418879.1"/>
    </source>
</evidence>
<reference evidence="6 7" key="1">
    <citation type="journal article" date="2019" name="Int. J. Syst. Evol. Microbiol.">
        <title>The Global Catalogue of Microorganisms (GCM) 10K type strain sequencing project: providing services to taxonomists for standard genome sequencing and annotation.</title>
        <authorList>
            <consortium name="The Broad Institute Genomics Platform"/>
            <consortium name="The Broad Institute Genome Sequencing Center for Infectious Disease"/>
            <person name="Wu L."/>
            <person name="Ma J."/>
        </authorList>
    </citation>
    <scope>NUCLEOTIDE SEQUENCE [LARGE SCALE GENOMIC DNA]</scope>
    <source>
        <strain evidence="6 7">JCM 4788</strain>
    </source>
</reference>
<dbReference type="PROSITE" id="PS50977">
    <property type="entry name" value="HTH_TETR_2"/>
    <property type="match status" value="1"/>
</dbReference>
<proteinExistence type="predicted"/>
<keyword evidence="3" id="KW-0804">Transcription</keyword>
<keyword evidence="1" id="KW-0805">Transcription regulation</keyword>
<name>A0ABN0YXM6_9ACTN</name>
<dbReference type="InterPro" id="IPR036271">
    <property type="entry name" value="Tet_transcr_reg_TetR-rel_C_sf"/>
</dbReference>
<organism evidence="6 7">
    <name type="scientific">Streptomyces luteireticuli</name>
    <dbReference type="NCBI Taxonomy" id="173858"/>
    <lineage>
        <taxon>Bacteria</taxon>
        <taxon>Bacillati</taxon>
        <taxon>Actinomycetota</taxon>
        <taxon>Actinomycetes</taxon>
        <taxon>Kitasatosporales</taxon>
        <taxon>Streptomycetaceae</taxon>
        <taxon>Streptomyces</taxon>
    </lineage>
</organism>
<dbReference type="InterPro" id="IPR001647">
    <property type="entry name" value="HTH_TetR"/>
</dbReference>
<dbReference type="PANTHER" id="PTHR30055:SF234">
    <property type="entry name" value="HTH-TYPE TRANSCRIPTIONAL REGULATOR BETI"/>
    <property type="match status" value="1"/>
</dbReference>
<dbReference type="PANTHER" id="PTHR30055">
    <property type="entry name" value="HTH-TYPE TRANSCRIPTIONAL REGULATOR RUTR"/>
    <property type="match status" value="1"/>
</dbReference>
<dbReference type="Pfam" id="PF00440">
    <property type="entry name" value="TetR_N"/>
    <property type="match status" value="1"/>
</dbReference>
<dbReference type="RefSeq" id="WP_344027232.1">
    <property type="nucleotide sequence ID" value="NZ_BAAABX010000048.1"/>
</dbReference>
<dbReference type="SUPFAM" id="SSF48498">
    <property type="entry name" value="Tetracyclin repressor-like, C-terminal domain"/>
    <property type="match status" value="1"/>
</dbReference>
<dbReference type="EMBL" id="BAAABX010000048">
    <property type="protein sequence ID" value="GAA0418879.1"/>
    <property type="molecule type" value="Genomic_DNA"/>
</dbReference>
<feature type="DNA-binding region" description="H-T-H motif" evidence="4">
    <location>
        <begin position="38"/>
        <end position="57"/>
    </location>
</feature>
<dbReference type="Pfam" id="PF21597">
    <property type="entry name" value="TetR_C_43"/>
    <property type="match status" value="1"/>
</dbReference>
<sequence length="222" mass="23823">MSGNEDRRPPLRRDARRNRDMLLAAARAVYAEQGVDAPLDDIARRAGVGNATLYRHFAGRAALVEAVFSDSLTAVLEAGEEARRNADAWAGLTGYLEHIFELLASDRGAGDLMTTAVEGVPSLEALHPHNYETIDTLLRRARRQGAVRGDLTTEDLLFLLAALGRAVPAAAAAAPGAWRRYLAMSLDGLRASGGRPLPAPPLTPEQFGTAVRHLGCRPPRDG</sequence>
<evidence type="ECO:0000256" key="4">
    <source>
        <dbReference type="PROSITE-ProRule" id="PRU00335"/>
    </source>
</evidence>
<keyword evidence="7" id="KW-1185">Reference proteome</keyword>
<evidence type="ECO:0000256" key="1">
    <source>
        <dbReference type="ARBA" id="ARBA00023015"/>
    </source>
</evidence>
<accession>A0ABN0YXM6</accession>
<protein>
    <submittedName>
        <fullName evidence="6">Helix-turn-helix domain-containing protein</fullName>
    </submittedName>
</protein>
<dbReference type="InterPro" id="IPR049445">
    <property type="entry name" value="TetR_SbtR-like_C"/>
</dbReference>
<dbReference type="InterPro" id="IPR050109">
    <property type="entry name" value="HTH-type_TetR-like_transc_reg"/>
</dbReference>
<comment type="caution">
    <text evidence="6">The sequence shown here is derived from an EMBL/GenBank/DDBJ whole genome shotgun (WGS) entry which is preliminary data.</text>
</comment>